<keyword evidence="3" id="KW-1185">Reference proteome</keyword>
<evidence type="ECO:0000313" key="2">
    <source>
        <dbReference type="EMBL" id="EOA94606.1"/>
    </source>
</evidence>
<evidence type="ECO:0000256" key="1">
    <source>
        <dbReference type="SAM" id="MobiDB-lite"/>
    </source>
</evidence>
<dbReference type="AlphaFoldDB" id="R0JC96"/>
<protein>
    <submittedName>
        <fullName evidence="2">Uncharacterized protein</fullName>
    </submittedName>
</protein>
<dbReference type="EMBL" id="KB744675">
    <property type="protein sequence ID" value="EOA94606.1"/>
    <property type="molecule type" value="Genomic_DNA"/>
</dbReference>
<evidence type="ECO:0000313" key="3">
    <source>
        <dbReference type="Proteomes" id="UP000296049"/>
    </source>
</evidence>
<accession>R0JC96</accession>
<feature type="region of interest" description="Disordered" evidence="1">
    <location>
        <begin position="394"/>
        <end position="413"/>
    </location>
</feature>
<organism evidence="2 3">
    <name type="scientific">Anas platyrhynchos</name>
    <name type="common">Mallard</name>
    <name type="synonym">Anas boschas</name>
    <dbReference type="NCBI Taxonomy" id="8839"/>
    <lineage>
        <taxon>Eukaryota</taxon>
        <taxon>Metazoa</taxon>
        <taxon>Chordata</taxon>
        <taxon>Craniata</taxon>
        <taxon>Vertebrata</taxon>
        <taxon>Euteleostomi</taxon>
        <taxon>Archelosauria</taxon>
        <taxon>Archosauria</taxon>
        <taxon>Dinosauria</taxon>
        <taxon>Saurischia</taxon>
        <taxon>Theropoda</taxon>
        <taxon>Coelurosauria</taxon>
        <taxon>Aves</taxon>
        <taxon>Neognathae</taxon>
        <taxon>Galloanserae</taxon>
        <taxon>Anseriformes</taxon>
        <taxon>Anatidae</taxon>
        <taxon>Anatinae</taxon>
        <taxon>Anas</taxon>
    </lineage>
</organism>
<gene>
    <name evidence="2" type="ORF">Anapl_17392</name>
</gene>
<name>R0JC96_ANAPL</name>
<sequence length="445" mass="49492">MELLPSTAGSDPASHMALTISVRAFCNIPSPWVQQLTPADSYRVAKSSFGKYPFPHVMLISNYAMELTHANITRGCVGLSREGLNGPVDALQTCVSMKSGHFSTCGFLPTDRAWRSCAVIVSDPINRLLLGVPSYLHLIGNFYPTQVGGRIRSPGPELSSCVPQHDAAGSSALLDWLSRLALRQNCECQEKPFASFLDNLRLCLRLSVMGTTESQHHSMAMCPGPHPWAWGALQGAALGTSRGSLIQQQPFRSKTAVEFRSSYQPEIEELVLEEQCYLNSSKNEHDARGSQSIRMPYTDGAHYSPPTQIVPERSDISIYFIASIRMPYTDGAHYSPPTQIVPERSDNTLPALYASEIFIHLPSWEYKAKHTKSIAMQRVLFFSHRAFPQSLKYRTETTSTKQQDENERDEESEVPEIGTIFSNYVTCHPINRMSTSVLCLLPTKS</sequence>
<reference evidence="3" key="1">
    <citation type="journal article" date="2013" name="Nat. Genet.">
        <title>The duck genome and transcriptome provide insight into an avian influenza virus reservoir species.</title>
        <authorList>
            <person name="Huang Y."/>
            <person name="Li Y."/>
            <person name="Burt D.W."/>
            <person name="Chen H."/>
            <person name="Zhang Y."/>
            <person name="Qian W."/>
            <person name="Kim H."/>
            <person name="Gan S."/>
            <person name="Zhao Y."/>
            <person name="Li J."/>
            <person name="Yi K."/>
            <person name="Feng H."/>
            <person name="Zhu P."/>
            <person name="Li B."/>
            <person name="Liu Q."/>
            <person name="Fairley S."/>
            <person name="Magor K.E."/>
            <person name="Du Z."/>
            <person name="Hu X."/>
            <person name="Goodman L."/>
            <person name="Tafer H."/>
            <person name="Vignal A."/>
            <person name="Lee T."/>
            <person name="Kim K.W."/>
            <person name="Sheng Z."/>
            <person name="An Y."/>
            <person name="Searle S."/>
            <person name="Herrero J."/>
            <person name="Groenen M.A."/>
            <person name="Crooijmans R.P."/>
            <person name="Faraut T."/>
            <person name="Cai Q."/>
            <person name="Webster R.G."/>
            <person name="Aldridge J.R."/>
            <person name="Warren W.C."/>
            <person name="Bartschat S."/>
            <person name="Kehr S."/>
            <person name="Marz M."/>
            <person name="Stadler P.F."/>
            <person name="Smith J."/>
            <person name="Kraus R.H."/>
            <person name="Zhao Y."/>
            <person name="Ren L."/>
            <person name="Fei J."/>
            <person name="Morisson M."/>
            <person name="Kaiser P."/>
            <person name="Griffin D.K."/>
            <person name="Rao M."/>
            <person name="Pitel F."/>
            <person name="Wang J."/>
            <person name="Li N."/>
        </authorList>
    </citation>
    <scope>NUCLEOTIDE SEQUENCE [LARGE SCALE GENOMIC DNA]</scope>
</reference>
<proteinExistence type="predicted"/>
<dbReference type="Proteomes" id="UP000296049">
    <property type="component" value="Unassembled WGS sequence"/>
</dbReference>